<evidence type="ECO:0000256" key="2">
    <source>
        <dbReference type="ARBA" id="ARBA00005330"/>
    </source>
</evidence>
<comment type="similarity">
    <text evidence="2">Belongs to the NGG1 family.</text>
</comment>
<keyword evidence="5" id="KW-0539">Nucleus</keyword>
<dbReference type="GO" id="GO:0005634">
    <property type="term" value="C:nucleus"/>
    <property type="evidence" value="ECO:0007669"/>
    <property type="project" value="UniProtKB-SubCell"/>
</dbReference>
<dbReference type="PANTHER" id="PTHR13556">
    <property type="entry name" value="TRANSCRIPTIONAL ADAPTER 3-RELATED"/>
    <property type="match status" value="1"/>
</dbReference>
<organism evidence="7">
    <name type="scientific">Corethrella appendiculata</name>
    <dbReference type="NCBI Taxonomy" id="1370023"/>
    <lineage>
        <taxon>Eukaryota</taxon>
        <taxon>Metazoa</taxon>
        <taxon>Ecdysozoa</taxon>
        <taxon>Arthropoda</taxon>
        <taxon>Hexapoda</taxon>
        <taxon>Insecta</taxon>
        <taxon>Pterygota</taxon>
        <taxon>Neoptera</taxon>
        <taxon>Endopterygota</taxon>
        <taxon>Diptera</taxon>
        <taxon>Nematocera</taxon>
        <taxon>Culicoidea</taxon>
        <taxon>Chaoboridae</taxon>
        <taxon>Corethrella</taxon>
    </lineage>
</organism>
<feature type="compositionally biased region" description="Polar residues" evidence="6">
    <location>
        <begin position="33"/>
        <end position="52"/>
    </location>
</feature>
<keyword evidence="4" id="KW-0804">Transcription</keyword>
<dbReference type="GO" id="GO:0003713">
    <property type="term" value="F:transcription coactivator activity"/>
    <property type="evidence" value="ECO:0007669"/>
    <property type="project" value="TreeGrafter"/>
</dbReference>
<feature type="compositionally biased region" description="Basic and acidic residues" evidence="6">
    <location>
        <begin position="115"/>
        <end position="127"/>
    </location>
</feature>
<dbReference type="Pfam" id="PF10198">
    <property type="entry name" value="Ada3"/>
    <property type="match status" value="1"/>
</dbReference>
<feature type="non-terminal residue" evidence="7">
    <location>
        <position position="1"/>
    </location>
</feature>
<evidence type="ECO:0000256" key="3">
    <source>
        <dbReference type="ARBA" id="ARBA00023015"/>
    </source>
</evidence>
<evidence type="ECO:0000256" key="5">
    <source>
        <dbReference type="ARBA" id="ARBA00023242"/>
    </source>
</evidence>
<dbReference type="PANTHER" id="PTHR13556:SF2">
    <property type="entry name" value="TRANSCRIPTIONAL ADAPTER 3"/>
    <property type="match status" value="1"/>
</dbReference>
<sequence length="481" mass="54914">KNRMDRAGNFENNEGLDRGGKNHQMERYREKIPQTSSSNAANKNSDFTSSSDIPYIKIQDNGKVLPKYTAALTSSEDIIPPEDLDMVQLELELLLSTVALRYRWLKNEMETIDKNDDRREKKGKFMENKPASPSTNSSSSNNNKKKRIEEKLKYRENSGKMFGHQMKMSKFKNMSSPTPSHQTDDNSMDAVQTNTLVKDNQKLLFLKNDTPNKFWLSVEPYCMPITHEDLKLLDDLIEEYSGPLIPPIPDLGPHYSTQWAADDIKEEQDNSNSRFKVRGGMTNGDILGIKKGDKNLGDGITGPLTQRLVSALMEENLLPDSNTSNENSNCSSDIVHNNQRTAVTLLKNGISIERRLRKELIEQGILDIDDLPKAQQDDEVLTEIKRVRTELAAIAEYNSNEIRKLQNAAKEEIKRLEVKRKLDTIDEEIVETYKKIQLAKLKQRRITKQERDEIYRLCDEQKRLSEQLEAIKPPGASSATN</sequence>
<feature type="compositionally biased region" description="Basic and acidic residues" evidence="6">
    <location>
        <begin position="15"/>
        <end position="32"/>
    </location>
</feature>
<dbReference type="EMBL" id="GANO01000448">
    <property type="protein sequence ID" value="JAB59423.1"/>
    <property type="molecule type" value="mRNA"/>
</dbReference>
<feature type="region of interest" description="Disordered" evidence="6">
    <location>
        <begin position="1"/>
        <end position="53"/>
    </location>
</feature>
<protein>
    <submittedName>
        <fullName evidence="7">Putative diskette</fullName>
    </submittedName>
</protein>
<dbReference type="GO" id="GO:0000124">
    <property type="term" value="C:SAGA complex"/>
    <property type="evidence" value="ECO:0007669"/>
    <property type="project" value="TreeGrafter"/>
</dbReference>
<reference evidence="7" key="1">
    <citation type="journal article" date="2014" name="Insect Biochem. Mol. Biol.">
        <title>An insight into the sialome of the frog biting fly, Corethrella appendiculata.</title>
        <authorList>
            <person name="Ribeiro J.M.C."/>
            <person name="Chagas A.C."/>
            <person name="Pham V.M."/>
            <person name="Lounibos L.P."/>
            <person name="Calvo E."/>
        </authorList>
    </citation>
    <scope>NUCLEOTIDE SEQUENCE</scope>
    <source>
        <tissue evidence="7">Salivary glands</tissue>
    </source>
</reference>
<keyword evidence="3" id="KW-0805">Transcription regulation</keyword>
<name>U5EWQ8_9DIPT</name>
<dbReference type="GO" id="GO:0006357">
    <property type="term" value="P:regulation of transcription by RNA polymerase II"/>
    <property type="evidence" value="ECO:0007669"/>
    <property type="project" value="TreeGrafter"/>
</dbReference>
<feature type="region of interest" description="Disordered" evidence="6">
    <location>
        <begin position="115"/>
        <end position="149"/>
    </location>
</feature>
<evidence type="ECO:0000313" key="7">
    <source>
        <dbReference type="EMBL" id="JAB59423.1"/>
    </source>
</evidence>
<feature type="compositionally biased region" description="Low complexity" evidence="6">
    <location>
        <begin position="128"/>
        <end position="142"/>
    </location>
</feature>
<comment type="subcellular location">
    <subcellularLocation>
        <location evidence="1">Nucleus</location>
    </subcellularLocation>
</comment>
<dbReference type="InterPro" id="IPR019340">
    <property type="entry name" value="Histone_AcTrfase_su3"/>
</dbReference>
<proteinExistence type="evidence at transcript level"/>
<evidence type="ECO:0000256" key="6">
    <source>
        <dbReference type="SAM" id="MobiDB-lite"/>
    </source>
</evidence>
<accession>U5EWQ8</accession>
<dbReference type="AlphaFoldDB" id="U5EWQ8"/>
<evidence type="ECO:0000256" key="4">
    <source>
        <dbReference type="ARBA" id="ARBA00023163"/>
    </source>
</evidence>
<evidence type="ECO:0000256" key="1">
    <source>
        <dbReference type="ARBA" id="ARBA00004123"/>
    </source>
</evidence>